<dbReference type="Proteomes" id="UP000269019">
    <property type="component" value="Chromosome"/>
</dbReference>
<keyword evidence="2" id="KW-1185">Reference proteome</keyword>
<organism evidence="1 2">
    <name type="scientific">Corynebacterium choanae</name>
    <dbReference type="NCBI Taxonomy" id="1862358"/>
    <lineage>
        <taxon>Bacteria</taxon>
        <taxon>Bacillati</taxon>
        <taxon>Actinomycetota</taxon>
        <taxon>Actinomycetes</taxon>
        <taxon>Mycobacteriales</taxon>
        <taxon>Corynebacteriaceae</taxon>
        <taxon>Corynebacterium</taxon>
    </lineage>
</organism>
<dbReference type="KEGG" id="ccho:CCHOA_08220"/>
<dbReference type="RefSeq" id="WP_123928921.1">
    <property type="nucleotide sequence ID" value="NZ_CP033896.1"/>
</dbReference>
<dbReference type="AlphaFoldDB" id="A0A3G6J7F0"/>
<evidence type="ECO:0000313" key="1">
    <source>
        <dbReference type="EMBL" id="AZA14035.1"/>
    </source>
</evidence>
<protein>
    <submittedName>
        <fullName evidence="1">Uncharacterized protein</fullName>
    </submittedName>
</protein>
<proteinExistence type="predicted"/>
<accession>A0A3G6J7F0</accession>
<evidence type="ECO:0000313" key="2">
    <source>
        <dbReference type="Proteomes" id="UP000269019"/>
    </source>
</evidence>
<name>A0A3G6J7F0_9CORY</name>
<gene>
    <name evidence="1" type="ORF">CCHOA_08220</name>
</gene>
<dbReference type="EMBL" id="CP033896">
    <property type="protein sequence ID" value="AZA14035.1"/>
    <property type="molecule type" value="Genomic_DNA"/>
</dbReference>
<reference evidence="1 2" key="1">
    <citation type="submission" date="2018-11" db="EMBL/GenBank/DDBJ databases">
        <authorList>
            <person name="Kleinhagauer T."/>
            <person name="Glaeser S.P."/>
            <person name="Spergser J."/>
            <person name="Ruckert C."/>
            <person name="Kaempfer P."/>
            <person name="Busse H.-J."/>
        </authorList>
    </citation>
    <scope>NUCLEOTIDE SEQUENCE [LARGE SCALE GENOMIC DNA]</scope>
    <source>
        <strain evidence="1 2">200CH</strain>
    </source>
</reference>
<sequence>MDAASHMRAIVDQQQFLASVNAETKKYQWGEAAALVGESLGGSFVVLESFVLKSGLSSDAALSSIFSLAKTK</sequence>